<dbReference type="AlphaFoldDB" id="A0A840PLL9"/>
<keyword evidence="8" id="KW-0902">Two-component regulatory system</keyword>
<keyword evidence="9" id="KW-0812">Transmembrane</keyword>
<evidence type="ECO:0000256" key="4">
    <source>
        <dbReference type="ARBA" id="ARBA00022679"/>
    </source>
</evidence>
<comment type="caution">
    <text evidence="12">The sequence shown here is derived from an EMBL/GenBank/DDBJ whole genome shotgun (WGS) entry which is preliminary data.</text>
</comment>
<dbReference type="PANTHER" id="PTHR24421:SF10">
    <property type="entry name" value="NITRATE_NITRITE SENSOR PROTEIN NARQ"/>
    <property type="match status" value="1"/>
</dbReference>
<feature type="domain" description="Signal transduction histidine kinase subgroup 3 dimerisation and phosphoacceptor" evidence="11">
    <location>
        <begin position="346"/>
        <end position="411"/>
    </location>
</feature>
<dbReference type="InterPro" id="IPR036890">
    <property type="entry name" value="HATPase_C_sf"/>
</dbReference>
<evidence type="ECO:0000256" key="1">
    <source>
        <dbReference type="ARBA" id="ARBA00000085"/>
    </source>
</evidence>
<comment type="catalytic activity">
    <reaction evidence="1">
        <text>ATP + protein L-histidine = ADP + protein N-phospho-L-histidine.</text>
        <dbReference type="EC" id="2.7.13.3"/>
    </reaction>
</comment>
<evidence type="ECO:0000259" key="11">
    <source>
        <dbReference type="Pfam" id="PF07730"/>
    </source>
</evidence>
<keyword evidence="6 12" id="KW-0418">Kinase</keyword>
<dbReference type="EMBL" id="JACHGN010000020">
    <property type="protein sequence ID" value="MBB5137947.1"/>
    <property type="molecule type" value="Genomic_DNA"/>
</dbReference>
<evidence type="ECO:0000313" key="12">
    <source>
        <dbReference type="EMBL" id="MBB5137947.1"/>
    </source>
</evidence>
<dbReference type="PANTHER" id="PTHR24421">
    <property type="entry name" value="NITRATE/NITRITE SENSOR PROTEIN NARX-RELATED"/>
    <property type="match status" value="1"/>
</dbReference>
<sequence length="541" mass="55008">MLATALATVLAAPPPGVPGVPVDVAAVAGPACFVGAGVVAWRSRPRNRMGPLLVAAGLAWVPHQVQLPLPQEVAALVSAPWPAVMAHLAVAFPTGRLCGTWARVVTGAAYACAAVMGARRLAGAEAGAAIGTAGTYAMVAIGLAIIALQVGRLRGSSVTRRRALVPVVGAAVVATAVFIALKPPLIAGVSAPLLSLGVQLALAAMPLAYLAVLLRRRMDKGGVAGLVVRLTGEPPPAALQAALAEALHDPGLRVGYWVGESGRYVDADGRPVAPAPGQVLSRIDRDGPLAVLVHDPVLLEDPELIEAVCAAAGLALANERLMAELRARLRQLGDSRAQVLRAAEAERRRLERDLHDGVQQRLLSIPLTLSLAEAALESGPDRARPLIAEARSVALAVLEEVRALAQGIHPPILTERGLLAAVRELAAVVPVPVTIAAEGLDGAPPLERLPAEIETAAYYVVAEGLANLAKHAGAGSAEVGLVLSGGRLLVTVGDDGQGGADPAAGTGLRGLAARVEAAGGTFRVDSPAGGGTRIEAVLPCE</sequence>
<keyword evidence="9" id="KW-1133">Transmembrane helix</keyword>
<dbReference type="GO" id="GO:0046983">
    <property type="term" value="F:protein dimerization activity"/>
    <property type="evidence" value="ECO:0007669"/>
    <property type="project" value="InterPro"/>
</dbReference>
<evidence type="ECO:0000256" key="9">
    <source>
        <dbReference type="SAM" id="Phobius"/>
    </source>
</evidence>
<dbReference type="EC" id="2.7.13.3" evidence="2"/>
<evidence type="ECO:0000256" key="5">
    <source>
        <dbReference type="ARBA" id="ARBA00022741"/>
    </source>
</evidence>
<keyword evidence="9" id="KW-0472">Membrane</keyword>
<dbReference type="GO" id="GO:0016020">
    <property type="term" value="C:membrane"/>
    <property type="evidence" value="ECO:0007669"/>
    <property type="project" value="InterPro"/>
</dbReference>
<keyword evidence="4" id="KW-0808">Transferase</keyword>
<keyword evidence="13" id="KW-1185">Reference proteome</keyword>
<keyword evidence="3" id="KW-0597">Phosphoprotein</keyword>
<evidence type="ECO:0000256" key="2">
    <source>
        <dbReference type="ARBA" id="ARBA00012438"/>
    </source>
</evidence>
<gene>
    <name evidence="12" type="ORF">HNP84_007700</name>
</gene>
<name>A0A840PLL9_9ACTN</name>
<evidence type="ECO:0000256" key="8">
    <source>
        <dbReference type="ARBA" id="ARBA00023012"/>
    </source>
</evidence>
<feature type="transmembrane region" description="Helical" evidence="9">
    <location>
        <begin position="163"/>
        <end position="181"/>
    </location>
</feature>
<keyword evidence="7" id="KW-0067">ATP-binding</keyword>
<feature type="transmembrane region" description="Helical" evidence="9">
    <location>
        <begin position="193"/>
        <end position="214"/>
    </location>
</feature>
<evidence type="ECO:0000313" key="13">
    <source>
        <dbReference type="Proteomes" id="UP000578449"/>
    </source>
</evidence>
<keyword evidence="5" id="KW-0547">Nucleotide-binding</keyword>
<dbReference type="Gene3D" id="1.20.5.1930">
    <property type="match status" value="1"/>
</dbReference>
<dbReference type="InterPro" id="IPR011712">
    <property type="entry name" value="Sig_transdc_His_kin_sub3_dim/P"/>
</dbReference>
<dbReference type="InterPro" id="IPR050482">
    <property type="entry name" value="Sensor_HK_TwoCompSys"/>
</dbReference>
<evidence type="ECO:0000259" key="10">
    <source>
        <dbReference type="Pfam" id="PF02518"/>
    </source>
</evidence>
<feature type="transmembrane region" description="Helical" evidence="9">
    <location>
        <begin position="21"/>
        <end position="42"/>
    </location>
</feature>
<evidence type="ECO:0000256" key="7">
    <source>
        <dbReference type="ARBA" id="ARBA00022840"/>
    </source>
</evidence>
<protein>
    <recommendedName>
        <fullName evidence="2">histidine kinase</fullName>
        <ecNumber evidence="2">2.7.13.3</ecNumber>
    </recommendedName>
</protein>
<feature type="transmembrane region" description="Helical" evidence="9">
    <location>
        <begin position="104"/>
        <end position="122"/>
    </location>
</feature>
<dbReference type="Pfam" id="PF02518">
    <property type="entry name" value="HATPase_c"/>
    <property type="match status" value="1"/>
</dbReference>
<accession>A0A840PLL9</accession>
<feature type="domain" description="Histidine kinase/HSP90-like ATPase" evidence="10">
    <location>
        <begin position="454"/>
        <end position="539"/>
    </location>
</feature>
<reference evidence="12 13" key="1">
    <citation type="submission" date="2020-08" db="EMBL/GenBank/DDBJ databases">
        <title>Genomic Encyclopedia of Type Strains, Phase IV (KMG-IV): sequencing the most valuable type-strain genomes for metagenomic binning, comparative biology and taxonomic classification.</title>
        <authorList>
            <person name="Goeker M."/>
        </authorList>
    </citation>
    <scope>NUCLEOTIDE SEQUENCE [LARGE SCALE GENOMIC DNA]</scope>
    <source>
        <strain evidence="12 13">DSM 45615</strain>
    </source>
</reference>
<feature type="transmembrane region" description="Helical" evidence="9">
    <location>
        <begin position="128"/>
        <end position="151"/>
    </location>
</feature>
<dbReference type="InterPro" id="IPR003594">
    <property type="entry name" value="HATPase_dom"/>
</dbReference>
<proteinExistence type="predicted"/>
<evidence type="ECO:0000256" key="3">
    <source>
        <dbReference type="ARBA" id="ARBA00022553"/>
    </source>
</evidence>
<dbReference type="Gene3D" id="3.30.565.10">
    <property type="entry name" value="Histidine kinase-like ATPase, C-terminal domain"/>
    <property type="match status" value="1"/>
</dbReference>
<dbReference type="RefSeq" id="WP_185054822.1">
    <property type="nucleotide sequence ID" value="NZ_BAABIX010000020.1"/>
</dbReference>
<dbReference type="SUPFAM" id="SSF55874">
    <property type="entry name" value="ATPase domain of HSP90 chaperone/DNA topoisomerase II/histidine kinase"/>
    <property type="match status" value="1"/>
</dbReference>
<dbReference type="Proteomes" id="UP000578449">
    <property type="component" value="Unassembled WGS sequence"/>
</dbReference>
<dbReference type="CDD" id="cd16917">
    <property type="entry name" value="HATPase_UhpB-NarQ-NarX-like"/>
    <property type="match status" value="1"/>
</dbReference>
<organism evidence="12 13">
    <name type="scientific">Thermocatellispora tengchongensis</name>
    <dbReference type="NCBI Taxonomy" id="1073253"/>
    <lineage>
        <taxon>Bacteria</taxon>
        <taxon>Bacillati</taxon>
        <taxon>Actinomycetota</taxon>
        <taxon>Actinomycetes</taxon>
        <taxon>Streptosporangiales</taxon>
        <taxon>Streptosporangiaceae</taxon>
        <taxon>Thermocatellispora</taxon>
    </lineage>
</organism>
<evidence type="ECO:0000256" key="6">
    <source>
        <dbReference type="ARBA" id="ARBA00022777"/>
    </source>
</evidence>
<dbReference type="Pfam" id="PF07730">
    <property type="entry name" value="HisKA_3"/>
    <property type="match status" value="1"/>
</dbReference>
<dbReference type="GO" id="GO:0000155">
    <property type="term" value="F:phosphorelay sensor kinase activity"/>
    <property type="evidence" value="ECO:0007669"/>
    <property type="project" value="InterPro"/>
</dbReference>
<dbReference type="GO" id="GO:0005524">
    <property type="term" value="F:ATP binding"/>
    <property type="evidence" value="ECO:0007669"/>
    <property type="project" value="UniProtKB-KW"/>
</dbReference>